<sequence>MTRLLIALLTLLTLTAPAGALQLIVWDREMNIKLGSGESSGGRMTVRLVDDYDGPVVVLFAPSEDERARGAFGGLKSRYTGTLNDGQLLLEGGVSLARLLTPFKLSVGLQRAGQPVSLPGLRNTGNPNK</sequence>
<comment type="caution">
    <text evidence="1">The sequence shown here is derived from an EMBL/GenBank/DDBJ whole genome shotgun (WGS) entry which is preliminary data.</text>
</comment>
<keyword evidence="2" id="KW-1185">Reference proteome</keyword>
<dbReference type="EMBL" id="PYSV01000011">
    <property type="protein sequence ID" value="PTA67522.1"/>
    <property type="molecule type" value="Genomic_DNA"/>
</dbReference>
<dbReference type="OrthoDB" id="72368at2"/>
<proteinExistence type="predicted"/>
<reference evidence="1 2" key="1">
    <citation type="submission" date="2018-03" db="EMBL/GenBank/DDBJ databases">
        <title>Draft genome of Deinococcus sp. OD32.</title>
        <authorList>
            <person name="Wang X.-P."/>
            <person name="Du Z.-J."/>
        </authorList>
    </citation>
    <scope>NUCLEOTIDE SEQUENCE [LARGE SCALE GENOMIC DNA]</scope>
    <source>
        <strain evidence="1 2">OD32</strain>
    </source>
</reference>
<gene>
    <name evidence="1" type="ORF">C8263_11825</name>
</gene>
<dbReference type="Proteomes" id="UP000240317">
    <property type="component" value="Unassembled WGS sequence"/>
</dbReference>
<evidence type="ECO:0000313" key="1">
    <source>
        <dbReference type="EMBL" id="PTA67522.1"/>
    </source>
</evidence>
<dbReference type="AlphaFoldDB" id="A0A2T3W6P6"/>
<accession>A0A2T3W6P6</accession>
<organism evidence="1 2">
    <name type="scientific">Deinococcus arcticus</name>
    <dbReference type="NCBI Taxonomy" id="2136176"/>
    <lineage>
        <taxon>Bacteria</taxon>
        <taxon>Thermotogati</taxon>
        <taxon>Deinococcota</taxon>
        <taxon>Deinococci</taxon>
        <taxon>Deinococcales</taxon>
        <taxon>Deinococcaceae</taxon>
        <taxon>Deinococcus</taxon>
    </lineage>
</organism>
<name>A0A2T3W6P6_9DEIO</name>
<evidence type="ECO:0000313" key="2">
    <source>
        <dbReference type="Proteomes" id="UP000240317"/>
    </source>
</evidence>
<protein>
    <submittedName>
        <fullName evidence="1">Uncharacterized protein</fullName>
    </submittedName>
</protein>
<dbReference type="RefSeq" id="WP_107138343.1">
    <property type="nucleotide sequence ID" value="NZ_PYSV01000011.1"/>
</dbReference>